<evidence type="ECO:0000256" key="6">
    <source>
        <dbReference type="ARBA" id="ARBA00023136"/>
    </source>
</evidence>
<keyword evidence="8" id="KW-1185">Reference proteome</keyword>
<dbReference type="Proteomes" id="UP000186817">
    <property type="component" value="Unassembled WGS sequence"/>
</dbReference>
<keyword evidence="3" id="KW-0812">Transmembrane</keyword>
<comment type="subcellular location">
    <subcellularLocation>
        <location evidence="1">Membrane</location>
        <topology evidence="1">Single-pass type II membrane protein</topology>
    </subcellularLocation>
</comment>
<evidence type="ECO:0000256" key="3">
    <source>
        <dbReference type="ARBA" id="ARBA00022692"/>
    </source>
</evidence>
<accession>A0A1Q9C928</accession>
<evidence type="ECO:0000256" key="5">
    <source>
        <dbReference type="ARBA" id="ARBA00022989"/>
    </source>
</evidence>
<dbReference type="Gene3D" id="3.90.550.50">
    <property type="match status" value="1"/>
</dbReference>
<dbReference type="EMBL" id="LSRX01001485">
    <property type="protein sequence ID" value="OLP79436.1"/>
    <property type="molecule type" value="Genomic_DNA"/>
</dbReference>
<keyword evidence="6" id="KW-0472">Membrane</keyword>
<dbReference type="GO" id="GO:0016020">
    <property type="term" value="C:membrane"/>
    <property type="evidence" value="ECO:0007669"/>
    <property type="project" value="UniProtKB-SubCell"/>
</dbReference>
<evidence type="ECO:0000256" key="4">
    <source>
        <dbReference type="ARBA" id="ARBA00022968"/>
    </source>
</evidence>
<evidence type="ECO:0000256" key="2">
    <source>
        <dbReference type="ARBA" id="ARBA00006462"/>
    </source>
</evidence>
<comment type="similarity">
    <text evidence="2">Belongs to the glycosyltransferase 31 family. Beta3-Gal-T subfamily.</text>
</comment>
<dbReference type="InterPro" id="IPR026050">
    <property type="entry name" value="C1GALT1/C1GALT1_chp1"/>
</dbReference>
<organism evidence="7 8">
    <name type="scientific">Symbiodinium microadriaticum</name>
    <name type="common">Dinoflagellate</name>
    <name type="synonym">Zooxanthella microadriatica</name>
    <dbReference type="NCBI Taxonomy" id="2951"/>
    <lineage>
        <taxon>Eukaryota</taxon>
        <taxon>Sar</taxon>
        <taxon>Alveolata</taxon>
        <taxon>Dinophyceae</taxon>
        <taxon>Suessiales</taxon>
        <taxon>Symbiodiniaceae</taxon>
        <taxon>Symbiodinium</taxon>
    </lineage>
</organism>
<dbReference type="OrthoDB" id="411880at2759"/>
<sequence length="685" mass="77362">MRQQFVLVSAAVVAVLSETSYTPRAAFEHSYFDACTCWDGIRRQPAQSGIVKEEIEEEVALAVSGAKCALESLDFLLSCSEMLLSHGHAVEASSIVQLSAVLLAYLDPCLAKYNAMEKSLRVSERLELLLRSRSIQTTRTQRYNPLLASSDAKEQQRDESERLIFKRRAPTNPWNQSVACLLAGFPPTDMKFWKLVRRTWVKHCSIAKIFFSLGPELMRPEYDSDDLVNLKDHFPDIATESVRWAKNMKGQKTLLIQVTWYMILYAAQHIDADWYCRLEMDSIFVVENLLRYIQKHRLHPDDDSYFLGRVYFFWMYDLGYFADVGFCLPRGALFRLAQVLSTAPMANVRGASFETGFWDECALVDDGFDDVPISLCLQKAGIQLHDGMLYAKQGGQFFQAQAPCAEDFDNDQEAHEFGLSSQHVGKYAWAHAGGLGSNLVRGLLSELPKHSPATGKLIDGKFRISHLADPHEMIFIHSYKNFTRLRALYKAIYYNGAGCSQVPGLQAIRRIGPRRQDGSRQAYRFKVTYLGDLNVREHQGGLAEVRMAPPCSLSAKFCVDAFPRSEQQWTHIGSSGTDEHGEAGLAFDIQGTAELAVFFRTQFHNYSKISDGESCNRRRLEPSMDLWSNTSQEEAMSAELSELFVQFRFHEVVSWLDEVASGAYAFVAWHASALGGFSCKKMLPE</sequence>
<name>A0A1Q9C928_SYMMI</name>
<evidence type="ECO:0000313" key="8">
    <source>
        <dbReference type="Proteomes" id="UP000186817"/>
    </source>
</evidence>
<keyword evidence="5" id="KW-1133">Transmembrane helix</keyword>
<evidence type="ECO:0000256" key="1">
    <source>
        <dbReference type="ARBA" id="ARBA00004606"/>
    </source>
</evidence>
<gene>
    <name evidence="7" type="ORF">AK812_SmicGene40271</name>
</gene>
<reference evidence="7 8" key="1">
    <citation type="submission" date="2016-02" db="EMBL/GenBank/DDBJ databases">
        <title>Genome analysis of coral dinoflagellate symbionts highlights evolutionary adaptations to a symbiotic lifestyle.</title>
        <authorList>
            <person name="Aranda M."/>
            <person name="Li Y."/>
            <person name="Liew Y.J."/>
            <person name="Baumgarten S."/>
            <person name="Simakov O."/>
            <person name="Wilson M."/>
            <person name="Piel J."/>
            <person name="Ashoor H."/>
            <person name="Bougouffa S."/>
            <person name="Bajic V.B."/>
            <person name="Ryu T."/>
            <person name="Ravasi T."/>
            <person name="Bayer T."/>
            <person name="Micklem G."/>
            <person name="Kim H."/>
            <person name="Bhak J."/>
            <person name="Lajeunesse T.C."/>
            <person name="Voolstra C.R."/>
        </authorList>
    </citation>
    <scope>NUCLEOTIDE SEQUENCE [LARGE SCALE GENOMIC DNA]</scope>
    <source>
        <strain evidence="7 8">CCMP2467</strain>
    </source>
</reference>
<dbReference type="PANTHER" id="PTHR23033">
    <property type="entry name" value="BETA1,3-GALACTOSYLTRANSFERASE"/>
    <property type="match status" value="1"/>
</dbReference>
<dbReference type="AlphaFoldDB" id="A0A1Q9C928"/>
<evidence type="ECO:0000313" key="7">
    <source>
        <dbReference type="EMBL" id="OLP79436.1"/>
    </source>
</evidence>
<protein>
    <submittedName>
        <fullName evidence="7">Uncharacterized protein</fullName>
    </submittedName>
</protein>
<proteinExistence type="inferred from homology"/>
<keyword evidence="4" id="KW-0735">Signal-anchor</keyword>
<dbReference type="GO" id="GO:0016263">
    <property type="term" value="F:glycoprotein-N-acetylgalactosamine 3-beta-galactosyltransferase activity"/>
    <property type="evidence" value="ECO:0007669"/>
    <property type="project" value="TreeGrafter"/>
</dbReference>
<comment type="caution">
    <text evidence="7">The sequence shown here is derived from an EMBL/GenBank/DDBJ whole genome shotgun (WGS) entry which is preliminary data.</text>
</comment>
<dbReference type="PANTHER" id="PTHR23033:SF14">
    <property type="entry name" value="GLYCOPROTEIN-N-ACETYLGALACTOSAMINE 3-BETA-GALACTOSYLTRANSFERASE 1-RELATED"/>
    <property type="match status" value="1"/>
</dbReference>